<evidence type="ECO:0000313" key="1">
    <source>
        <dbReference type="EMBL" id="CAD9467581.1"/>
    </source>
</evidence>
<reference evidence="1" key="1">
    <citation type="submission" date="2021-01" db="EMBL/GenBank/DDBJ databases">
        <authorList>
            <person name="Corre E."/>
            <person name="Pelletier E."/>
            <person name="Niang G."/>
            <person name="Scheremetjew M."/>
            <person name="Finn R."/>
            <person name="Kale V."/>
            <person name="Holt S."/>
            <person name="Cochrane G."/>
            <person name="Meng A."/>
            <person name="Brown T."/>
            <person name="Cohen L."/>
        </authorList>
    </citation>
    <scope>NUCLEOTIDE SEQUENCE</scope>
    <source>
        <strain evidence="1">CCMP2222</strain>
    </source>
</reference>
<sequence length="157" mass="17292">MTDALAVPSALPPALAGRQLVVVLPRGAARPSGFEGVPVAVQSQVAAEDVPSEDKASIEGDITGNDGRKVKVRIHGWEEDIYINGSEGPIWMSPQLQPQNGHRGTGRWQMTVTRSHGHEGTKHWSDMTKTERELIIARTAKHNHAYRVYGYDLPEFF</sequence>
<dbReference type="AlphaFoldDB" id="A0A7S2DYQ0"/>
<protein>
    <submittedName>
        <fullName evidence="1">Uncharacterized protein</fullName>
    </submittedName>
</protein>
<dbReference type="EMBL" id="HBGQ01062097">
    <property type="protein sequence ID" value="CAD9467581.1"/>
    <property type="molecule type" value="Transcribed_RNA"/>
</dbReference>
<accession>A0A7S2DYQ0</accession>
<proteinExistence type="predicted"/>
<name>A0A7S2DYQ0_9DINO</name>
<organism evidence="1">
    <name type="scientific">Alexandrium andersonii</name>
    <dbReference type="NCBI Taxonomy" id="327968"/>
    <lineage>
        <taxon>Eukaryota</taxon>
        <taxon>Sar</taxon>
        <taxon>Alveolata</taxon>
        <taxon>Dinophyceae</taxon>
        <taxon>Gonyaulacales</taxon>
        <taxon>Pyrocystaceae</taxon>
        <taxon>Alexandrium</taxon>
    </lineage>
</organism>
<gene>
    <name evidence="1" type="ORF">AAND1436_LOCUS30002</name>
</gene>